<dbReference type="Gene3D" id="3.60.21.10">
    <property type="match status" value="1"/>
</dbReference>
<keyword evidence="3" id="KW-0408">Iron</keyword>
<keyword evidence="1" id="KW-0479">Metal-binding</keyword>
<dbReference type="KEGG" id="cohn:KCTCHS21_48820"/>
<dbReference type="GO" id="GO:0016787">
    <property type="term" value="F:hydrolase activity"/>
    <property type="evidence" value="ECO:0007669"/>
    <property type="project" value="UniProtKB-KW"/>
</dbReference>
<evidence type="ECO:0000256" key="1">
    <source>
        <dbReference type="ARBA" id="ARBA00022723"/>
    </source>
</evidence>
<comment type="similarity">
    <text evidence="4">Belongs to the cyclic nucleotide phosphodiesterase class-III family.</text>
</comment>
<dbReference type="Proteomes" id="UP000289856">
    <property type="component" value="Chromosome"/>
</dbReference>
<keyword evidence="2" id="KW-0378">Hydrolase</keyword>
<organism evidence="6 7">
    <name type="scientific">Cohnella abietis</name>
    <dbReference type="NCBI Taxonomy" id="2507935"/>
    <lineage>
        <taxon>Bacteria</taxon>
        <taxon>Bacillati</taxon>
        <taxon>Bacillota</taxon>
        <taxon>Bacilli</taxon>
        <taxon>Bacillales</taxon>
        <taxon>Paenibacillaceae</taxon>
        <taxon>Cohnella</taxon>
    </lineage>
</organism>
<dbReference type="AlphaFoldDB" id="A0A3T1DBL1"/>
<evidence type="ECO:0000256" key="3">
    <source>
        <dbReference type="ARBA" id="ARBA00023004"/>
    </source>
</evidence>
<sequence length="286" mass="32822">MKLAIIGDLHYPIELTNPNPQIEQARDAYYEHFMDKFLAIDADYHISVGDLTHAGEYSEFNYIMNKIADSKFSGQFLHILGNHDTYTYPKKDILAVTKQQRYGFIEGPDATILLLDTARETRDDWSGTIDEEQLDWLKQQMSRPTDRPLLVFGHHPLYGTTERSTEEMMSLDPNLDIWPVLEQWKGNGFYFNGHNHIHSIVSKDNWHFIQTASVPDVPAVRIVTVLEDEVKLETVSIASEELTEWASLFTASMFDYDIYPNAEGDSKAAELIVSSLHTGRKRVDHK</sequence>
<keyword evidence="7" id="KW-1185">Reference proteome</keyword>
<dbReference type="RefSeq" id="WP_130614185.1">
    <property type="nucleotide sequence ID" value="NZ_AP019400.1"/>
</dbReference>
<dbReference type="InterPro" id="IPR004843">
    <property type="entry name" value="Calcineurin-like_PHP"/>
</dbReference>
<dbReference type="PANTHER" id="PTHR42988:SF2">
    <property type="entry name" value="CYCLIC NUCLEOTIDE PHOSPHODIESTERASE CBUA0032-RELATED"/>
    <property type="match status" value="1"/>
</dbReference>
<dbReference type="Pfam" id="PF00149">
    <property type="entry name" value="Metallophos"/>
    <property type="match status" value="1"/>
</dbReference>
<dbReference type="CDD" id="cd00838">
    <property type="entry name" value="MPP_superfamily"/>
    <property type="match status" value="1"/>
</dbReference>
<dbReference type="InterPro" id="IPR042281">
    <property type="entry name" value="GpdQ_beta-strand"/>
</dbReference>
<dbReference type="Gene3D" id="3.30.750.180">
    <property type="entry name" value="GpdQ, beta-strand dimerisation domain"/>
    <property type="match status" value="1"/>
</dbReference>
<dbReference type="OrthoDB" id="1645838at2"/>
<evidence type="ECO:0000313" key="7">
    <source>
        <dbReference type="Proteomes" id="UP000289856"/>
    </source>
</evidence>
<feature type="domain" description="Calcineurin-like phosphoesterase" evidence="5">
    <location>
        <begin position="1"/>
        <end position="196"/>
    </location>
</feature>
<evidence type="ECO:0000256" key="4">
    <source>
        <dbReference type="ARBA" id="ARBA00025742"/>
    </source>
</evidence>
<reference evidence="6 7" key="1">
    <citation type="submission" date="2019-01" db="EMBL/GenBank/DDBJ databases">
        <title>Complete genome sequence of Cohnella hallensis HS21 isolated from Korean fir (Abies koreana) rhizospheric soil.</title>
        <authorList>
            <person name="Jiang L."/>
            <person name="Kang S.W."/>
            <person name="Kim S."/>
            <person name="Jung J."/>
            <person name="Kim C.Y."/>
            <person name="Kim D.H."/>
            <person name="Kim S.W."/>
            <person name="Lee J."/>
        </authorList>
    </citation>
    <scope>NUCLEOTIDE SEQUENCE [LARGE SCALE GENOMIC DNA]</scope>
    <source>
        <strain evidence="6 7">HS21</strain>
    </source>
</reference>
<dbReference type="EMBL" id="AP019400">
    <property type="protein sequence ID" value="BBI35483.1"/>
    <property type="molecule type" value="Genomic_DNA"/>
</dbReference>
<proteinExistence type="inferred from homology"/>
<dbReference type="GO" id="GO:0046872">
    <property type="term" value="F:metal ion binding"/>
    <property type="evidence" value="ECO:0007669"/>
    <property type="project" value="UniProtKB-KW"/>
</dbReference>
<name>A0A3T1DBL1_9BACL</name>
<evidence type="ECO:0000313" key="6">
    <source>
        <dbReference type="EMBL" id="BBI35483.1"/>
    </source>
</evidence>
<gene>
    <name evidence="6" type="ORF">KCTCHS21_48820</name>
</gene>
<dbReference type="InterPro" id="IPR050884">
    <property type="entry name" value="CNP_phosphodiesterase-III"/>
</dbReference>
<evidence type="ECO:0000256" key="2">
    <source>
        <dbReference type="ARBA" id="ARBA00022801"/>
    </source>
</evidence>
<dbReference type="PANTHER" id="PTHR42988">
    <property type="entry name" value="PHOSPHOHYDROLASE"/>
    <property type="match status" value="1"/>
</dbReference>
<protein>
    <recommendedName>
        <fullName evidence="5">Calcineurin-like phosphoesterase domain-containing protein</fullName>
    </recommendedName>
</protein>
<accession>A0A3T1DBL1</accession>
<dbReference type="InterPro" id="IPR029052">
    <property type="entry name" value="Metallo-depent_PP-like"/>
</dbReference>
<dbReference type="SUPFAM" id="SSF56300">
    <property type="entry name" value="Metallo-dependent phosphatases"/>
    <property type="match status" value="1"/>
</dbReference>
<evidence type="ECO:0000259" key="5">
    <source>
        <dbReference type="Pfam" id="PF00149"/>
    </source>
</evidence>